<dbReference type="PANTHER" id="PTHR12670">
    <property type="entry name" value="CERAMIDASE"/>
    <property type="match status" value="1"/>
</dbReference>
<reference evidence="1" key="1">
    <citation type="journal article" date="2019" name="Sci. Rep.">
        <title>Draft genome of Tanacetum cinerariifolium, the natural source of mosquito coil.</title>
        <authorList>
            <person name="Yamashiro T."/>
            <person name="Shiraishi A."/>
            <person name="Satake H."/>
            <person name="Nakayama K."/>
        </authorList>
    </citation>
    <scope>NUCLEOTIDE SEQUENCE</scope>
</reference>
<comment type="caution">
    <text evidence="1">The sequence shown here is derived from an EMBL/GenBank/DDBJ whole genome shotgun (WGS) entry which is preliminary data.</text>
</comment>
<sequence length="201" mass="22490">MDFYHMRSYAFITEVVERSATWIGRVLSCVCAQSIEDDSRPSFDLTPAQVLIDIQTNTRHFQSVFKYLLVDVALTIICCIFKIVSQQYLQKLAQNVRSSGFSKPPHGFSLPSCTRTEDVVSASSHLRTCPTAMGFAFAAEPGAFDFKHRDDQLVGGLLKKPDEKQIKGQDSKPIFIDSGEMHEPYDLATKADGAHHERISV</sequence>
<dbReference type="GO" id="GO:0046512">
    <property type="term" value="P:sphingosine biosynthetic process"/>
    <property type="evidence" value="ECO:0007669"/>
    <property type="project" value="TreeGrafter"/>
</dbReference>
<accession>A0A6L2P4F2</accession>
<dbReference type="GO" id="GO:0042759">
    <property type="term" value="P:long-chain fatty acid biosynthetic process"/>
    <property type="evidence" value="ECO:0007669"/>
    <property type="project" value="TreeGrafter"/>
</dbReference>
<dbReference type="GO" id="GO:0017040">
    <property type="term" value="F:N-acylsphingosine amidohydrolase activity"/>
    <property type="evidence" value="ECO:0007669"/>
    <property type="project" value="InterPro"/>
</dbReference>
<dbReference type="AlphaFoldDB" id="A0A6L2P4F2"/>
<dbReference type="InterPro" id="IPR006823">
    <property type="entry name" value="Ceramidase_alk"/>
</dbReference>
<gene>
    <name evidence="1" type="ORF">Tci_065281</name>
</gene>
<dbReference type="GO" id="GO:0005576">
    <property type="term" value="C:extracellular region"/>
    <property type="evidence" value="ECO:0007669"/>
    <property type="project" value="TreeGrafter"/>
</dbReference>
<dbReference type="EMBL" id="BKCJ010010823">
    <property type="protein sequence ID" value="GEU93303.1"/>
    <property type="molecule type" value="Genomic_DNA"/>
</dbReference>
<dbReference type="PANTHER" id="PTHR12670:SF17">
    <property type="entry name" value="NEUTRAL CERAMIDASE 2"/>
    <property type="match status" value="1"/>
</dbReference>
<protein>
    <submittedName>
        <fullName evidence="1">Neutral ceramidase</fullName>
    </submittedName>
</protein>
<dbReference type="GO" id="GO:0046514">
    <property type="term" value="P:ceramide catabolic process"/>
    <property type="evidence" value="ECO:0007669"/>
    <property type="project" value="InterPro"/>
</dbReference>
<dbReference type="GO" id="GO:0016020">
    <property type="term" value="C:membrane"/>
    <property type="evidence" value="ECO:0007669"/>
    <property type="project" value="GOC"/>
</dbReference>
<organism evidence="1">
    <name type="scientific">Tanacetum cinerariifolium</name>
    <name type="common">Dalmatian daisy</name>
    <name type="synonym">Chrysanthemum cinerariifolium</name>
    <dbReference type="NCBI Taxonomy" id="118510"/>
    <lineage>
        <taxon>Eukaryota</taxon>
        <taxon>Viridiplantae</taxon>
        <taxon>Streptophyta</taxon>
        <taxon>Embryophyta</taxon>
        <taxon>Tracheophyta</taxon>
        <taxon>Spermatophyta</taxon>
        <taxon>Magnoliopsida</taxon>
        <taxon>eudicotyledons</taxon>
        <taxon>Gunneridae</taxon>
        <taxon>Pentapetalae</taxon>
        <taxon>asterids</taxon>
        <taxon>campanulids</taxon>
        <taxon>Asterales</taxon>
        <taxon>Asteraceae</taxon>
        <taxon>Asteroideae</taxon>
        <taxon>Anthemideae</taxon>
        <taxon>Anthemidinae</taxon>
        <taxon>Tanacetum</taxon>
    </lineage>
</organism>
<evidence type="ECO:0000313" key="1">
    <source>
        <dbReference type="EMBL" id="GEU93303.1"/>
    </source>
</evidence>
<name>A0A6L2P4F2_TANCI</name>
<proteinExistence type="predicted"/>